<evidence type="ECO:0000256" key="2">
    <source>
        <dbReference type="ARBA" id="ARBA00023125"/>
    </source>
</evidence>
<dbReference type="OrthoDB" id="9803256at2"/>
<dbReference type="InterPro" id="IPR000843">
    <property type="entry name" value="HTH_LacI"/>
</dbReference>
<keyword evidence="6" id="KW-1185">Reference proteome</keyword>
<dbReference type="PANTHER" id="PTHR30146">
    <property type="entry name" value="LACI-RELATED TRANSCRIPTIONAL REPRESSOR"/>
    <property type="match status" value="1"/>
</dbReference>
<evidence type="ECO:0000256" key="1">
    <source>
        <dbReference type="ARBA" id="ARBA00023015"/>
    </source>
</evidence>
<reference evidence="5 6" key="1">
    <citation type="submission" date="2018-10" db="EMBL/GenBank/DDBJ databases">
        <title>Genomic Encyclopedia of Archaeal and Bacterial Type Strains, Phase II (KMG-II): from individual species to whole genera.</title>
        <authorList>
            <person name="Goeker M."/>
        </authorList>
    </citation>
    <scope>NUCLEOTIDE SEQUENCE [LARGE SCALE GENOMIC DNA]</scope>
    <source>
        <strain evidence="5 6">DSM 19839</strain>
    </source>
</reference>
<comment type="caution">
    <text evidence="5">The sequence shown here is derived from an EMBL/GenBank/DDBJ whole genome shotgun (WGS) entry which is preliminary data.</text>
</comment>
<dbReference type="InterPro" id="IPR010982">
    <property type="entry name" value="Lambda_DNA-bd_dom_sf"/>
</dbReference>
<dbReference type="CDD" id="cd01392">
    <property type="entry name" value="HTH_LacI"/>
    <property type="match status" value="1"/>
</dbReference>
<dbReference type="Pfam" id="PF00356">
    <property type="entry name" value="LacI"/>
    <property type="match status" value="1"/>
</dbReference>
<dbReference type="EMBL" id="RBLG01000001">
    <property type="protein sequence ID" value="RKS55549.1"/>
    <property type="molecule type" value="Genomic_DNA"/>
</dbReference>
<dbReference type="PANTHER" id="PTHR30146:SF109">
    <property type="entry name" value="HTH-TYPE TRANSCRIPTIONAL REGULATOR GALS"/>
    <property type="match status" value="1"/>
</dbReference>
<keyword evidence="1" id="KW-0805">Transcription regulation</keyword>
<dbReference type="GO" id="GO:0003700">
    <property type="term" value="F:DNA-binding transcription factor activity"/>
    <property type="evidence" value="ECO:0007669"/>
    <property type="project" value="TreeGrafter"/>
</dbReference>
<sequence length="338" mass="37678">MRSKITLKDLAKLLNVSVSTVSKSLNGSPEISENTVKRVKELAELHNYSPNLTAVNLKRKSTGNIAVIVPNISNTFFAKVLGGIENEARKNGYQLITYITNESLTVEKQIMELISNGLADGVLMSVSAETQKSKNYEHIYRFTEYEIPVVLFDRINVDLSLDKVGVDDMQSIYNAVQYLKSKGLSKIGLVCSIGDLGLAQARIDGYKAAMSEPSIAFPEEFLIVSNDPENLKKQLSLVLENNVMEAFVTLDYLSTLLTSRVVQEKALNIPKDIKIIGYVNEDFAPFLWPSISYIDQHPLNIGETATKLLVKRIKEPQPKETVEKVLKTEIIHLDSTLL</sequence>
<organism evidence="5 6">
    <name type="scientific">Gillisia mitskevichiae</name>
    <dbReference type="NCBI Taxonomy" id="270921"/>
    <lineage>
        <taxon>Bacteria</taxon>
        <taxon>Pseudomonadati</taxon>
        <taxon>Bacteroidota</taxon>
        <taxon>Flavobacteriia</taxon>
        <taxon>Flavobacteriales</taxon>
        <taxon>Flavobacteriaceae</taxon>
        <taxon>Gillisia</taxon>
    </lineage>
</organism>
<dbReference type="SUPFAM" id="SSF53822">
    <property type="entry name" value="Periplasmic binding protein-like I"/>
    <property type="match status" value="1"/>
</dbReference>
<dbReference type="CDD" id="cd06267">
    <property type="entry name" value="PBP1_LacI_sugar_binding-like"/>
    <property type="match status" value="1"/>
</dbReference>
<dbReference type="PROSITE" id="PS50932">
    <property type="entry name" value="HTH_LACI_2"/>
    <property type="match status" value="1"/>
</dbReference>
<dbReference type="Proteomes" id="UP000276282">
    <property type="component" value="Unassembled WGS sequence"/>
</dbReference>
<protein>
    <submittedName>
        <fullName evidence="5">LacI family transcriptional regulator</fullName>
    </submittedName>
</protein>
<proteinExistence type="predicted"/>
<dbReference type="Gene3D" id="1.10.260.40">
    <property type="entry name" value="lambda repressor-like DNA-binding domains"/>
    <property type="match status" value="1"/>
</dbReference>
<dbReference type="InterPro" id="IPR046335">
    <property type="entry name" value="LacI/GalR-like_sensor"/>
</dbReference>
<dbReference type="Gene3D" id="3.40.50.2300">
    <property type="match status" value="2"/>
</dbReference>
<dbReference type="SUPFAM" id="SSF47413">
    <property type="entry name" value="lambda repressor-like DNA-binding domains"/>
    <property type="match status" value="1"/>
</dbReference>
<keyword evidence="3" id="KW-0804">Transcription</keyword>
<evidence type="ECO:0000313" key="6">
    <source>
        <dbReference type="Proteomes" id="UP000276282"/>
    </source>
</evidence>
<evidence type="ECO:0000313" key="5">
    <source>
        <dbReference type="EMBL" id="RKS55549.1"/>
    </source>
</evidence>
<accession>A0A495PYR6</accession>
<name>A0A495PYR6_9FLAO</name>
<dbReference type="InterPro" id="IPR028082">
    <property type="entry name" value="Peripla_BP_I"/>
</dbReference>
<evidence type="ECO:0000259" key="4">
    <source>
        <dbReference type="PROSITE" id="PS50932"/>
    </source>
</evidence>
<dbReference type="Pfam" id="PF13377">
    <property type="entry name" value="Peripla_BP_3"/>
    <property type="match status" value="1"/>
</dbReference>
<feature type="domain" description="HTH lacI-type" evidence="4">
    <location>
        <begin position="5"/>
        <end position="59"/>
    </location>
</feature>
<dbReference type="AlphaFoldDB" id="A0A495PYR6"/>
<keyword evidence="2" id="KW-0238">DNA-binding</keyword>
<dbReference type="GO" id="GO:0000976">
    <property type="term" value="F:transcription cis-regulatory region binding"/>
    <property type="evidence" value="ECO:0007669"/>
    <property type="project" value="TreeGrafter"/>
</dbReference>
<gene>
    <name evidence="5" type="ORF">BC962_0514</name>
</gene>
<dbReference type="RefSeq" id="WP_121344355.1">
    <property type="nucleotide sequence ID" value="NZ_RBLG01000001.1"/>
</dbReference>
<dbReference type="SMART" id="SM00354">
    <property type="entry name" value="HTH_LACI"/>
    <property type="match status" value="1"/>
</dbReference>
<evidence type="ECO:0000256" key="3">
    <source>
        <dbReference type="ARBA" id="ARBA00023163"/>
    </source>
</evidence>